<organism evidence="1 2">
    <name type="scientific">Natrinema zhouii</name>
    <dbReference type="NCBI Taxonomy" id="1710539"/>
    <lineage>
        <taxon>Archaea</taxon>
        <taxon>Methanobacteriati</taxon>
        <taxon>Methanobacteriota</taxon>
        <taxon>Stenosarchaea group</taxon>
        <taxon>Halobacteria</taxon>
        <taxon>Halobacteriales</taxon>
        <taxon>Natrialbaceae</taxon>
        <taxon>Natrinema</taxon>
    </lineage>
</organism>
<dbReference type="GeneID" id="56141746"/>
<accession>A0A7D6GKJ2</accession>
<protein>
    <submittedName>
        <fullName evidence="1">Uncharacterized protein</fullName>
    </submittedName>
</protein>
<dbReference type="OrthoDB" id="204322at2157"/>
<gene>
    <name evidence="1" type="ORF">HYG81_01035</name>
</gene>
<dbReference type="Proteomes" id="UP000510869">
    <property type="component" value="Chromosome"/>
</dbReference>
<dbReference type="KEGG" id="nay:HYG81_01035"/>
<keyword evidence="2" id="KW-1185">Reference proteome</keyword>
<dbReference type="RefSeq" id="WP_180841417.1">
    <property type="nucleotide sequence ID" value="NZ_CP059154.1"/>
</dbReference>
<sequence>MSSAPSNRDWRIVVATAMVVSALFVAGCSGSSSEYTSTISDPSTGDVIDSVSVDTINQLDGARFDMDYSINATDNATYSLVVYERQNGSLEWDGVYSLDPNRYHTGVSVNPPLPDEPPATYEIRIECGENATVLDAVTVTVGVSSS</sequence>
<evidence type="ECO:0000313" key="2">
    <source>
        <dbReference type="Proteomes" id="UP000510869"/>
    </source>
</evidence>
<dbReference type="AlphaFoldDB" id="A0A7D6GKJ2"/>
<name>A0A7D6GKJ2_9EURY</name>
<proteinExistence type="predicted"/>
<reference evidence="1 2" key="1">
    <citation type="submission" date="2020-07" db="EMBL/GenBank/DDBJ databases">
        <title>Natrinema (YPL30) sp. nov. and Haloterrigena xxxxxx (YPL8) sp. nov., isolated from a salt mine.</title>
        <authorList>
            <person name="Cui H."/>
        </authorList>
    </citation>
    <scope>NUCLEOTIDE SEQUENCE [LARGE SCALE GENOMIC DNA]</scope>
    <source>
        <strain evidence="1 2">YPL13</strain>
    </source>
</reference>
<dbReference type="EMBL" id="CP059154">
    <property type="protein sequence ID" value="QLK26239.1"/>
    <property type="molecule type" value="Genomic_DNA"/>
</dbReference>
<evidence type="ECO:0000313" key="1">
    <source>
        <dbReference type="EMBL" id="QLK26239.1"/>
    </source>
</evidence>